<gene>
    <name evidence="2" type="ORF">AN481_03855</name>
</gene>
<name>A0A1B7W0E5_APHFL</name>
<keyword evidence="1" id="KW-1133">Transmembrane helix</keyword>
<keyword evidence="1" id="KW-0472">Membrane</keyword>
<sequence length="530" mass="61950">MTIGLFRNINFYWENLTQNSIFFSNIFTTLFFLIGLPAILHHAMWRDELNVWLIVRDSQSLFELFHNIHYEGHPFVWYICLAILKQITNNPVIMQIFHLCLATSSVYLFTRYSPFNYSQKLLFCLGYIPFYEYLLISRNYAIGLLLCFLFCIIYPKRKQSYLKLSIVLLLIANSNAYCLMLAIAFSITLSLEYIFQKSLHQNLLAKKHDIILSSLIVLTGIIISLIQLIPPQDSKLAGGLSGVILNFDFKRLTTTLVRLWNSYIIILVPGESQQLSLILFSILSIVFFGFFTISFVRKPLILFLYTFGTIEILVFTYVKFLGSPRHYGHLYILLVVCLWLASYYSQTSLFLQLFPRKLKTYIIQVIKWTKPYYLSVIMLILYVQMAGGIFAFGRDMIIPFSSSKEASAYIKEKYKYQLNDMFIVGSRDYTMSPISGYINRKIYYPEIQKISSFVLFTTQRKEVDQMEILSQVSQISKKQLKPILLILNKPLEINHPDLKIDPIKEFKKGFNYDERYYLYFITQKSTSSGI</sequence>
<evidence type="ECO:0008006" key="4">
    <source>
        <dbReference type="Google" id="ProtNLM"/>
    </source>
</evidence>
<keyword evidence="1" id="KW-0812">Transmembrane</keyword>
<protein>
    <recommendedName>
        <fullName evidence="4">Glycosyltransferase RgtA/B/C/D-like domain-containing protein</fullName>
    </recommendedName>
</protein>
<feature type="transmembrane region" description="Helical" evidence="1">
    <location>
        <begin position="166"/>
        <end position="190"/>
    </location>
</feature>
<feature type="transmembrane region" description="Helical" evidence="1">
    <location>
        <begin position="372"/>
        <end position="393"/>
    </location>
</feature>
<comment type="caution">
    <text evidence="2">The sequence shown here is derived from an EMBL/GenBank/DDBJ whole genome shotgun (WGS) entry which is preliminary data.</text>
</comment>
<feature type="transmembrane region" description="Helical" evidence="1">
    <location>
        <begin position="20"/>
        <end position="40"/>
    </location>
</feature>
<feature type="transmembrane region" description="Helical" evidence="1">
    <location>
        <begin position="130"/>
        <end position="154"/>
    </location>
</feature>
<feature type="transmembrane region" description="Helical" evidence="1">
    <location>
        <begin position="300"/>
        <end position="318"/>
    </location>
</feature>
<reference evidence="2 3" key="1">
    <citation type="submission" date="2015-09" db="EMBL/GenBank/DDBJ databases">
        <title>Whole genome shotgun sequence assembly of Aphanizomenon flos-aquae UKL13.</title>
        <authorList>
            <person name="Driscoll C."/>
        </authorList>
    </citation>
    <scope>NUCLEOTIDE SEQUENCE [LARGE SCALE GENOMIC DNA]</scope>
    <source>
        <strain evidence="2">MDT13</strain>
    </source>
</reference>
<evidence type="ECO:0000256" key="1">
    <source>
        <dbReference type="SAM" id="Phobius"/>
    </source>
</evidence>
<dbReference type="PATRIC" id="fig|1710894.3.peg.1230"/>
<evidence type="ECO:0000313" key="3">
    <source>
        <dbReference type="Proteomes" id="UP000092382"/>
    </source>
</evidence>
<proteinExistence type="predicted"/>
<evidence type="ECO:0000313" key="2">
    <source>
        <dbReference type="EMBL" id="OBQ26737.1"/>
    </source>
</evidence>
<organism evidence="2 3">
    <name type="scientific">Aphanizomenon flos-aquae LD13</name>
    <dbReference type="NCBI Taxonomy" id="1710894"/>
    <lineage>
        <taxon>Bacteria</taxon>
        <taxon>Bacillati</taxon>
        <taxon>Cyanobacteriota</taxon>
        <taxon>Cyanophyceae</taxon>
        <taxon>Nostocales</taxon>
        <taxon>Aphanizomenonaceae</taxon>
        <taxon>Aphanizomenon</taxon>
    </lineage>
</organism>
<feature type="transmembrane region" description="Helical" evidence="1">
    <location>
        <begin position="92"/>
        <end position="110"/>
    </location>
</feature>
<dbReference type="STRING" id="1803587.GCA_001593825_00881"/>
<accession>A0A1B7W0E5</accession>
<dbReference type="Proteomes" id="UP000092382">
    <property type="component" value="Unassembled WGS sequence"/>
</dbReference>
<feature type="transmembrane region" description="Helical" evidence="1">
    <location>
        <begin position="274"/>
        <end position="293"/>
    </location>
</feature>
<dbReference type="AlphaFoldDB" id="A0A1B7W0E5"/>
<feature type="transmembrane region" description="Helical" evidence="1">
    <location>
        <begin position="210"/>
        <end position="229"/>
    </location>
</feature>
<feature type="transmembrane region" description="Helical" evidence="1">
    <location>
        <begin position="330"/>
        <end position="351"/>
    </location>
</feature>
<dbReference type="EMBL" id="LJOY01000008">
    <property type="protein sequence ID" value="OBQ26737.1"/>
    <property type="molecule type" value="Genomic_DNA"/>
</dbReference>